<dbReference type="AGR" id="WB:WBGene00016572"/>
<sequence>MSQEQLAEQSRREFQYQMQMLQQRVLQQGQAWPMPGAQQLQQMLLAQQFMMQQFRAQQLPASFQLDPAAPQLVKAPVKKTRRRKTTEKPKPPQPTISKEAPENPKTYKTYQVPQFERGETLRHYLACMIANLPMDKRQESLSPCPTASRQSSHSIASILNLEPPSDISIALAILKEHETSVDLCRISDSVMAALKLEPTVAEPEAPRASMGSRKRKSTPTRKLSGQFEDALMEIVDAPPVKCSKSQAKSSQKLNQLLDSLMERASSFQAAEPQAAEPQAAVPIATEPQENSEFEQFLKSAMEIARSSESSVSPENGDERHLANVREEIGGLPVENQEQESKKQPDEHFDGALMEAKILRVLNRMTPEQGALMERAFYNTLLTV</sequence>
<dbReference type="SMR" id="A0A5S9MMW7"/>
<reference evidence="2 3" key="1">
    <citation type="journal article" date="1998" name="Science">
        <title>Genome sequence of the nematode C. elegans: a platform for investigating biology.</title>
        <authorList>
            <consortium name="The C. elegans sequencing consortium"/>
            <person name="Sulson J.E."/>
            <person name="Waterston R."/>
        </authorList>
    </citation>
    <scope>NUCLEOTIDE SEQUENCE [LARGE SCALE GENOMIC DNA]</scope>
    <source>
        <strain evidence="2 3">Bristol N2</strain>
    </source>
</reference>
<feature type="region of interest" description="Disordered" evidence="1">
    <location>
        <begin position="200"/>
        <end position="223"/>
    </location>
</feature>
<dbReference type="EMBL" id="BX284602">
    <property type="protein sequence ID" value="CAA0059146.1"/>
    <property type="molecule type" value="Genomic_DNA"/>
</dbReference>
<feature type="region of interest" description="Disordered" evidence="1">
    <location>
        <begin position="329"/>
        <end position="349"/>
    </location>
</feature>
<dbReference type="Proteomes" id="UP000001940">
    <property type="component" value="Chromosome II"/>
</dbReference>
<dbReference type="InParanoid" id="A0A5S9MMW7"/>
<feature type="compositionally biased region" description="Basic and acidic residues" evidence="1">
    <location>
        <begin position="338"/>
        <end position="349"/>
    </location>
</feature>
<feature type="compositionally biased region" description="Basic residues" evidence="1">
    <location>
        <begin position="76"/>
        <end position="85"/>
    </location>
</feature>
<gene>
    <name evidence="2 4" type="ORF">C41H7.2</name>
    <name evidence="2" type="ORF">CELE_C41H7.2</name>
</gene>
<dbReference type="WormBase" id="C41H7.2a">
    <property type="protein sequence ID" value="CE53909"/>
    <property type="gene ID" value="WBGene00016572"/>
</dbReference>
<proteinExistence type="predicted"/>
<dbReference type="AlphaFoldDB" id="A0A5S9MMW7"/>
<keyword evidence="3" id="KW-1185">Reference proteome</keyword>
<dbReference type="ExpressionAtlas" id="A0A5S9MMW7">
    <property type="expression patterns" value="baseline and differential"/>
</dbReference>
<feature type="region of interest" description="Disordered" evidence="1">
    <location>
        <begin position="70"/>
        <end position="111"/>
    </location>
</feature>
<organism evidence="2 3">
    <name type="scientific">Caenorhabditis elegans</name>
    <dbReference type="NCBI Taxonomy" id="6239"/>
    <lineage>
        <taxon>Eukaryota</taxon>
        <taxon>Metazoa</taxon>
        <taxon>Ecdysozoa</taxon>
        <taxon>Nematoda</taxon>
        <taxon>Chromadorea</taxon>
        <taxon>Rhabditida</taxon>
        <taxon>Rhabditina</taxon>
        <taxon>Rhabditomorpha</taxon>
        <taxon>Rhabditoidea</taxon>
        <taxon>Rhabditidae</taxon>
        <taxon>Peloderinae</taxon>
        <taxon>Caenorhabditis</taxon>
    </lineage>
</organism>
<evidence type="ECO:0000256" key="1">
    <source>
        <dbReference type="SAM" id="MobiDB-lite"/>
    </source>
</evidence>
<name>A0A5S9MMW7_CAEEL</name>
<protein>
    <submittedName>
        <fullName evidence="2">AT-rich interactive domain-containing protein 2</fullName>
    </submittedName>
</protein>
<evidence type="ECO:0000313" key="2">
    <source>
        <dbReference type="EMBL" id="CAA0059146.1"/>
    </source>
</evidence>
<accession>A0A5S9MMW7</accession>
<evidence type="ECO:0000313" key="4">
    <source>
        <dbReference type="WormBase" id="C41H7.2a"/>
    </source>
</evidence>
<evidence type="ECO:0000313" key="3">
    <source>
        <dbReference type="Proteomes" id="UP000001940"/>
    </source>
</evidence>